<sequence>MQENEIRALIENLESDNIERTISFREDKLGPAVCAFSNDFPNNKKSGYILLGVKDDGTVAGITIGDEELKKIGGIKSNGNVLPQPSIVVSEVFQIDGGDVVVVEVKPSLYPPVRYDGRCWIRIGPRKSIANIAEENILIERRASYAKTYDLVPALGATAGDISEEYFTLSYLPLAIDEETLQCNGRSTEQKMAALRFWDIRNNCPTHAGILMFGLNPLFYLPGAYIQYIRFNGDTVTDDVDFEKQFSGALITELKSIDDFIKNNIIKERAIRQESFQELTVRNYSYWALRELTMNAIMHRNYDSNSPIYIYEFVSRIEIVNPGGLYGDVTPTNFPYASDYRNIAIAESMKRLGYVNRFNYGVQNAIKELEMNGNGTPIFNLELRTKFKVTIYINKQWQ</sequence>
<evidence type="ECO:0000259" key="1">
    <source>
        <dbReference type="Pfam" id="PF04326"/>
    </source>
</evidence>
<dbReference type="AlphaFoldDB" id="K5ZRK9"/>
<evidence type="ECO:0000313" key="2">
    <source>
        <dbReference type="EMBL" id="EKN13955.1"/>
    </source>
</evidence>
<organism evidence="2 3">
    <name type="scientific">Parabacteroides merdae CL03T12C32</name>
    <dbReference type="NCBI Taxonomy" id="999420"/>
    <lineage>
        <taxon>Bacteria</taxon>
        <taxon>Pseudomonadati</taxon>
        <taxon>Bacteroidota</taxon>
        <taxon>Bacteroidia</taxon>
        <taxon>Bacteroidales</taxon>
        <taxon>Tannerellaceae</taxon>
        <taxon>Parabacteroides</taxon>
    </lineage>
</organism>
<dbReference type="PANTHER" id="PTHR30595">
    <property type="entry name" value="GLPR-RELATED TRANSCRIPTIONAL REPRESSOR"/>
    <property type="match status" value="1"/>
</dbReference>
<name>K5ZRK9_9BACT</name>
<dbReference type="Gene3D" id="3.30.950.30">
    <property type="entry name" value="Schlafen, AAA domain"/>
    <property type="match status" value="1"/>
</dbReference>
<dbReference type="Gene3D" id="3.30.565.60">
    <property type="match status" value="1"/>
</dbReference>
<accession>K5ZRK9</accession>
<dbReference type="HOGENOM" id="CLU_024970_3_3_10"/>
<reference evidence="2 3" key="1">
    <citation type="submission" date="2012-02" db="EMBL/GenBank/DDBJ databases">
        <title>The Genome Sequence of Parabacteroides merdae CL03T12C32.</title>
        <authorList>
            <consortium name="The Broad Institute Genome Sequencing Platform"/>
            <person name="Earl A."/>
            <person name="Ward D."/>
            <person name="Feldgarden M."/>
            <person name="Gevers D."/>
            <person name="Zitomersky N.L."/>
            <person name="Coyne M.J."/>
            <person name="Comstock L.E."/>
            <person name="Young S.K."/>
            <person name="Zeng Q."/>
            <person name="Gargeya S."/>
            <person name="Fitzgerald M."/>
            <person name="Haas B."/>
            <person name="Abouelleil A."/>
            <person name="Alvarado L."/>
            <person name="Arachchi H.M."/>
            <person name="Berlin A."/>
            <person name="Chapman S.B."/>
            <person name="Gearin G."/>
            <person name="Goldberg J."/>
            <person name="Griggs A."/>
            <person name="Gujja S."/>
            <person name="Hansen M."/>
            <person name="Heiman D."/>
            <person name="Howarth C."/>
            <person name="Larimer J."/>
            <person name="Lui A."/>
            <person name="MacDonald P.J.P."/>
            <person name="McCowen C."/>
            <person name="Montmayeur A."/>
            <person name="Murphy C."/>
            <person name="Neiman D."/>
            <person name="Pearson M."/>
            <person name="Priest M."/>
            <person name="Roberts A."/>
            <person name="Saif S."/>
            <person name="Shea T."/>
            <person name="Sisk P."/>
            <person name="Stolte C."/>
            <person name="Sykes S."/>
            <person name="Wortman J."/>
            <person name="Nusbaum C."/>
            <person name="Birren B."/>
        </authorList>
    </citation>
    <scope>NUCLEOTIDE SEQUENCE [LARGE SCALE GENOMIC DNA]</scope>
    <source>
        <strain evidence="2 3">CL03T12C32</strain>
    </source>
</reference>
<dbReference type="RefSeq" id="WP_005644628.1">
    <property type="nucleotide sequence ID" value="NZ_JH976453.1"/>
</dbReference>
<comment type="caution">
    <text evidence="2">The sequence shown here is derived from an EMBL/GenBank/DDBJ whole genome shotgun (WGS) entry which is preliminary data.</text>
</comment>
<dbReference type="EMBL" id="AGZQ01000007">
    <property type="protein sequence ID" value="EKN13955.1"/>
    <property type="molecule type" value="Genomic_DNA"/>
</dbReference>
<dbReference type="Pfam" id="PF04326">
    <property type="entry name" value="SLFN_AlbA_2"/>
    <property type="match status" value="1"/>
</dbReference>
<dbReference type="InterPro" id="IPR007421">
    <property type="entry name" value="Schlafen_AlbA_2_dom"/>
</dbReference>
<dbReference type="InterPro" id="IPR038461">
    <property type="entry name" value="Schlafen_AlbA_2_dom_sf"/>
</dbReference>
<proteinExistence type="predicted"/>
<dbReference type="PANTHER" id="PTHR30595:SF6">
    <property type="entry name" value="SCHLAFEN ALBA-2 DOMAIN-CONTAINING PROTEIN"/>
    <property type="match status" value="1"/>
</dbReference>
<dbReference type="Pfam" id="PF13749">
    <property type="entry name" value="HATPase_c_4"/>
    <property type="match status" value="1"/>
</dbReference>
<dbReference type="Proteomes" id="UP000006271">
    <property type="component" value="Unassembled WGS sequence"/>
</dbReference>
<dbReference type="PATRIC" id="fig|999420.3.peg.1610"/>
<evidence type="ECO:0000313" key="3">
    <source>
        <dbReference type="Proteomes" id="UP000006271"/>
    </source>
</evidence>
<feature type="domain" description="Schlafen AlbA-2" evidence="1">
    <location>
        <begin position="15"/>
        <end position="129"/>
    </location>
</feature>
<dbReference type="InterPro" id="IPR038475">
    <property type="entry name" value="RecG_C_sf"/>
</dbReference>
<protein>
    <recommendedName>
        <fullName evidence="1">Schlafen AlbA-2 domain-containing protein</fullName>
    </recommendedName>
</protein>
<gene>
    <name evidence="2" type="ORF">HMPREF1060_01564</name>
</gene>